<reference evidence="1" key="1">
    <citation type="submission" date="2019-03" db="EMBL/GenBank/DDBJ databases">
        <title>Candidatus Syntrophosphaera thermopropionivorans: a novel player in syntrophic propionate oxidation during anaerobic digestion.</title>
        <authorList>
            <person name="Dyksma S."/>
        </authorList>
    </citation>
    <scope>NUCLEOTIDE SEQUENCE</scope>
    <source>
        <strain evidence="1">W5</strain>
    </source>
</reference>
<gene>
    <name evidence="1" type="ORF">E0946_03725</name>
</gene>
<evidence type="ECO:0000313" key="2">
    <source>
        <dbReference type="Proteomes" id="UP000294588"/>
    </source>
</evidence>
<proteinExistence type="predicted"/>
<sequence>MTKVFIILAALMMVLPVIAQVNMINPALFSNDTETISLLNPNRLNMSHSMGFMAGTSSVGYGYYLSRYTNHLSYAFSQKLKMELDLNVINYGSTASSFKLNDDNNTRIVPDFRLSYQPSDKMHFQIEFHQGNYFPNYYNNWYDRW</sequence>
<evidence type="ECO:0000313" key="1">
    <source>
        <dbReference type="EMBL" id="TDF73134.1"/>
    </source>
</evidence>
<dbReference type="Proteomes" id="UP000294588">
    <property type="component" value="Unassembled WGS sequence"/>
</dbReference>
<organism evidence="1 2">
    <name type="scientific">Candidatus Syntrophosphaera thermopropionivorans</name>
    <dbReference type="NCBI Taxonomy" id="2593015"/>
    <lineage>
        <taxon>Bacteria</taxon>
        <taxon>Pseudomonadati</taxon>
        <taxon>Candidatus Cloacimonadota</taxon>
        <taxon>Candidatus Cloacimonadia</taxon>
        <taxon>Candidatus Cloacimonadales</taxon>
        <taxon>Candidatus Cloacimonadaceae</taxon>
        <taxon>Candidatus Syntrophosphaera</taxon>
    </lineage>
</organism>
<keyword evidence="2" id="KW-1185">Reference proteome</keyword>
<protein>
    <submittedName>
        <fullName evidence="1">Uncharacterized protein</fullName>
    </submittedName>
</protein>
<name>A0AC61QJB0_9BACT</name>
<dbReference type="EMBL" id="SMOG01000008">
    <property type="protein sequence ID" value="TDF73134.1"/>
    <property type="molecule type" value="Genomic_DNA"/>
</dbReference>
<accession>A0AC61QJB0</accession>
<comment type="caution">
    <text evidence="1">The sequence shown here is derived from an EMBL/GenBank/DDBJ whole genome shotgun (WGS) entry which is preliminary data.</text>
</comment>